<accession>A0ABX9DKT3</accession>
<proteinExistence type="predicted"/>
<evidence type="ECO:0000313" key="2">
    <source>
        <dbReference type="Proteomes" id="UP000248659"/>
    </source>
</evidence>
<organism evidence="1 2">
    <name type="scientific">Rhodovulum viride</name>
    <dbReference type="NCBI Taxonomy" id="1231134"/>
    <lineage>
        <taxon>Bacteria</taxon>
        <taxon>Pseudomonadati</taxon>
        <taxon>Pseudomonadota</taxon>
        <taxon>Alphaproteobacteria</taxon>
        <taxon>Rhodobacterales</taxon>
        <taxon>Paracoccaceae</taxon>
        <taxon>Rhodovulum</taxon>
    </lineage>
</organism>
<sequence>MPPARIGTLWIGPALGWLERLCLTSFVDQGHEATVFGYAPVEGLPPGVRFERAEQVLATDRILCHARSGSPALLSDRFRYRLLADCPGMIWADTDAYCLRPFETETGYFLGWQTDRHINGGVLGLPPDSPALAALLAFTEDDHPIPPFYPPARRADLKARAEAGAPVHVRDLPWGVWGPDALTHFLTDTGEADRAFPPPVLYPIPFTRAALPLRATRRAEAEALLGPETRSIHFWGRRFRNALDKIGGQPPPGSLAAALLDRHGIATAPLAPRRADRPDFSMFDETDVANLILQRSASAEAGPEIRAWKAGDDAPLRALARARRDEILERALAEAEAAARLLGDALAEAPPVRLADIGCGSGLVDLFLHRRFGCALELIDIETTEARHFGFRDTGAGFADLARARAFLIANGVPERMIATVNPRHDDLTDLAPDAAISLLSCGYHYPVSTYAPLFRRVVAAGGRLIVDIRNGSGGLAELRRMGQTRVLATGPKHRTVALRPASNAVAEPSPAPAGASADRWAGVARDLAGPQGSFTDCGAHSFLYVPRGPTLVVTFDNLELALEKREGRRPWGFDFIARNGWSMLGVMAAGWTWFRDPAVAEQFDRLAASGFFARFERVVFYGASMGGYGAAAYSAAVPGATVVAISPQSTLHPRLVPWETRYGRAARTRDFTGRYGDAAEASRAAAAVHLFFDPHVGPDAAHAARFDAPNVRAWRCPLLGHRLGSSLQQMGVLQEIAIAAIEDRLDPVRLSTLLRRRRSFPRYLRELARQALARGHPEMAARVVEIACAGADSRALRKLKAEIDTLRAVS</sequence>
<evidence type="ECO:0008006" key="3">
    <source>
        <dbReference type="Google" id="ProtNLM"/>
    </source>
</evidence>
<dbReference type="InterPro" id="IPR029063">
    <property type="entry name" value="SAM-dependent_MTases_sf"/>
</dbReference>
<dbReference type="Gene3D" id="3.40.50.1820">
    <property type="entry name" value="alpha/beta hydrolase"/>
    <property type="match status" value="1"/>
</dbReference>
<keyword evidence="2" id="KW-1185">Reference proteome</keyword>
<protein>
    <recommendedName>
        <fullName evidence="3">Methyltransferase family protein</fullName>
    </recommendedName>
</protein>
<dbReference type="Gene3D" id="3.90.550.20">
    <property type="match status" value="1"/>
</dbReference>
<reference evidence="1 2" key="1">
    <citation type="submission" date="2017-01" db="EMBL/GenBank/DDBJ databases">
        <title>Genome sequence of Rhodovulum viride JA756.</title>
        <authorList>
            <person name="Lakshmi K.V."/>
            <person name="Tushar L.D."/>
            <person name="Sasikala C."/>
            <person name="Venkataramana C."/>
        </authorList>
    </citation>
    <scope>NUCLEOTIDE SEQUENCE [LARGE SCALE GENOMIC DNA]</scope>
    <source>
        <strain evidence="1 2">JA756</strain>
    </source>
</reference>
<evidence type="ECO:0000313" key="1">
    <source>
        <dbReference type="EMBL" id="RAP43000.1"/>
    </source>
</evidence>
<dbReference type="EMBL" id="MUAV01000002">
    <property type="protein sequence ID" value="RAP43000.1"/>
    <property type="molecule type" value="Genomic_DNA"/>
</dbReference>
<name>A0ABX9DKT3_9RHOB</name>
<dbReference type="Proteomes" id="UP000248659">
    <property type="component" value="Unassembled WGS sequence"/>
</dbReference>
<dbReference type="Gene3D" id="3.40.50.150">
    <property type="entry name" value="Vaccinia Virus protein VP39"/>
    <property type="match status" value="1"/>
</dbReference>
<gene>
    <name evidence="1" type="ORF">BYZ73_02145</name>
</gene>
<dbReference type="SUPFAM" id="SSF53474">
    <property type="entry name" value="alpha/beta-Hydrolases"/>
    <property type="match status" value="1"/>
</dbReference>
<dbReference type="SUPFAM" id="SSF53335">
    <property type="entry name" value="S-adenosyl-L-methionine-dependent methyltransferases"/>
    <property type="match status" value="1"/>
</dbReference>
<dbReference type="InterPro" id="IPR029058">
    <property type="entry name" value="AB_hydrolase_fold"/>
</dbReference>
<comment type="caution">
    <text evidence="1">The sequence shown here is derived from an EMBL/GenBank/DDBJ whole genome shotgun (WGS) entry which is preliminary data.</text>
</comment>
<dbReference type="RefSeq" id="WP_112314726.1">
    <property type="nucleotide sequence ID" value="NZ_MUAV01000002.1"/>
</dbReference>